<evidence type="ECO:0000256" key="2">
    <source>
        <dbReference type="ARBA" id="ARBA00002451"/>
    </source>
</evidence>
<keyword evidence="7 15" id="KW-0479">Metal-binding</keyword>
<evidence type="ECO:0000256" key="7">
    <source>
        <dbReference type="ARBA" id="ARBA00022723"/>
    </source>
</evidence>
<evidence type="ECO:0000256" key="13">
    <source>
        <dbReference type="ARBA" id="ARBA00023145"/>
    </source>
</evidence>
<feature type="domain" description="Peptidase S53" evidence="17">
    <location>
        <begin position="223"/>
        <end position="604"/>
    </location>
</feature>
<protein>
    <recommendedName>
        <fullName evidence="4">tripeptidyl-peptidase II</fullName>
        <ecNumber evidence="4">3.4.14.10</ecNumber>
    </recommendedName>
</protein>
<evidence type="ECO:0000256" key="6">
    <source>
        <dbReference type="ARBA" id="ARBA00022670"/>
    </source>
</evidence>
<dbReference type="PROSITE" id="PS00138">
    <property type="entry name" value="SUBTILASE_SER"/>
    <property type="match status" value="1"/>
</dbReference>
<dbReference type="SUPFAM" id="SSF54897">
    <property type="entry name" value="Protease propeptides/inhibitors"/>
    <property type="match status" value="1"/>
</dbReference>
<dbReference type="GO" id="GO:0005576">
    <property type="term" value="C:extracellular region"/>
    <property type="evidence" value="ECO:0007669"/>
    <property type="project" value="UniProtKB-SubCell"/>
</dbReference>
<evidence type="ECO:0000256" key="10">
    <source>
        <dbReference type="ARBA" id="ARBA00022825"/>
    </source>
</evidence>
<keyword evidence="5" id="KW-0964">Secreted</keyword>
<dbReference type="SUPFAM" id="SSF52743">
    <property type="entry name" value="Subtilisin-like"/>
    <property type="match status" value="1"/>
</dbReference>
<feature type="chain" id="PRO_5010878373" description="tripeptidyl-peptidase II" evidence="16">
    <location>
        <begin position="19"/>
        <end position="611"/>
    </location>
</feature>
<feature type="binding site" evidence="15">
    <location>
        <position position="584"/>
    </location>
    <ligand>
        <name>Ca(2+)</name>
        <dbReference type="ChEBI" id="CHEBI:29108"/>
    </ligand>
</feature>
<evidence type="ECO:0000256" key="11">
    <source>
        <dbReference type="ARBA" id="ARBA00022837"/>
    </source>
</evidence>
<dbReference type="InterPro" id="IPR050819">
    <property type="entry name" value="Tripeptidyl-peptidase_I"/>
</dbReference>
<dbReference type="Gene3D" id="3.40.50.200">
    <property type="entry name" value="Peptidase S8/S53 domain"/>
    <property type="match status" value="1"/>
</dbReference>
<dbReference type="InterPro" id="IPR015366">
    <property type="entry name" value="S53_propep"/>
</dbReference>
<keyword evidence="13" id="KW-0865">Zymogen</keyword>
<keyword evidence="19" id="KW-1185">Reference proteome</keyword>
<dbReference type="OrthoDB" id="409122at2759"/>
<sequence length="611" mass="65090">MRSLSAWLGLALTSLVAAAPAGECAHKVKESVSPPRGWIKGSPAPTDHDIELRIALPQSNFAELEQHLWEISDPFHPRYGAHLSKEDVEALVAPHDDSVQLVEEWLASHGLAGDALSRSPANDWITVKVPVSLAETMLKTEYHIWTHAASGDSLVRTTSYSLPEHLVDHVDLVQPTTMFSRFKRMSTTYNSLQRQSSIMATDPGYIPDPSAYGGQVNASCNATITPTCLKQLYNAVAYEPAAAGVNKVAATGYLDEYANHEDLQMFYAALLPQAVGSTFSVVSVNGGLNNQTPAEAGVEADLDVEYAFSLSYPTPATFYTTGGSPPFKPDDLEPTDSNEPYSEWLSYMLSIEDPPQTISTSYGDDEQTVPYSYAKRVCEDFAQLGASRGVSIIFASGDGGVGDGDPDPATQECYSNDGRNVTEFIPGFPASCPYVTAVGALQYVPEIAANFSGGGFSNYFPRPSYQNSAVEAYLSKLAPGTYAGLYNPNGRAIPDVAAQGVNFQIFWDGSPYLVAGTSASTPSFSGIVSLLNDARIANSLSPLGFLNPLVYALGTISSPAFNDITVGNAPGCGTQGFNASVGWDPVTGWGSPNFGVLKDIVLGNTSALWSA</sequence>
<dbReference type="CDD" id="cd11377">
    <property type="entry name" value="Pro-peptidase_S53"/>
    <property type="match status" value="1"/>
</dbReference>
<dbReference type="EC" id="3.4.14.10" evidence="4"/>
<keyword evidence="11 15" id="KW-0106">Calcium</keyword>
<comment type="cofactor">
    <cofactor evidence="15">
        <name>Ca(2+)</name>
        <dbReference type="ChEBI" id="CHEBI:29108"/>
    </cofactor>
    <text evidence="15">Binds 1 Ca(2+) ion per subunit.</text>
</comment>
<dbReference type="InterPro" id="IPR000209">
    <property type="entry name" value="Peptidase_S8/S53_dom"/>
</dbReference>
<keyword evidence="14" id="KW-0325">Glycoprotein</keyword>
<feature type="binding site" evidence="15">
    <location>
        <position position="564"/>
    </location>
    <ligand>
        <name>Ca(2+)</name>
        <dbReference type="ChEBI" id="CHEBI:29108"/>
    </ligand>
</feature>
<dbReference type="STRING" id="670580.A0A1X6MN13"/>
<reference evidence="18 19" key="1">
    <citation type="submission" date="2017-04" db="EMBL/GenBank/DDBJ databases">
        <title>Genome Sequence of the Model Brown-Rot Fungus Postia placenta SB12.</title>
        <authorList>
            <consortium name="DOE Joint Genome Institute"/>
            <person name="Gaskell J."/>
            <person name="Kersten P."/>
            <person name="Larrondo L.F."/>
            <person name="Canessa P."/>
            <person name="Martinez D."/>
            <person name="Hibbett D."/>
            <person name="Schmoll M."/>
            <person name="Kubicek C.P."/>
            <person name="Martinez A.T."/>
            <person name="Yadav J."/>
            <person name="Master E."/>
            <person name="Magnuson J.K."/>
            <person name="James T."/>
            <person name="Yaver D."/>
            <person name="Berka R."/>
            <person name="Labutti K."/>
            <person name="Lipzen A."/>
            <person name="Aerts A."/>
            <person name="Barry K."/>
            <person name="Henrissat B."/>
            <person name="Blanchette R."/>
            <person name="Grigoriev I."/>
            <person name="Cullen D."/>
        </authorList>
    </citation>
    <scope>NUCLEOTIDE SEQUENCE [LARGE SCALE GENOMIC DNA]</scope>
    <source>
        <strain evidence="18 19">MAD-698-R-SB12</strain>
    </source>
</reference>
<evidence type="ECO:0000256" key="3">
    <source>
        <dbReference type="ARBA" id="ARBA00004239"/>
    </source>
</evidence>
<dbReference type="Pfam" id="PF00082">
    <property type="entry name" value="Peptidase_S8"/>
    <property type="match status" value="1"/>
</dbReference>
<name>A0A1X6MN13_9APHY</name>
<feature type="binding site" evidence="15">
    <location>
        <position position="582"/>
    </location>
    <ligand>
        <name>Ca(2+)</name>
        <dbReference type="ChEBI" id="CHEBI:29108"/>
    </ligand>
</feature>
<dbReference type="SMART" id="SM00944">
    <property type="entry name" value="Pro-kuma_activ"/>
    <property type="match status" value="1"/>
</dbReference>
<dbReference type="GO" id="GO:0046872">
    <property type="term" value="F:metal ion binding"/>
    <property type="evidence" value="ECO:0007669"/>
    <property type="project" value="UniProtKB-UniRule"/>
</dbReference>
<dbReference type="RefSeq" id="XP_024334512.1">
    <property type="nucleotide sequence ID" value="XM_024489168.1"/>
</dbReference>
<dbReference type="PANTHER" id="PTHR14218">
    <property type="entry name" value="PROTEASE S8 TRIPEPTIDYL PEPTIDASE I CLN2"/>
    <property type="match status" value="1"/>
</dbReference>
<dbReference type="InterPro" id="IPR023828">
    <property type="entry name" value="Peptidase_S8_Ser-AS"/>
</dbReference>
<comment type="function">
    <text evidence="2">Secreted tripeptidyl-peptidase which degrades proteins at acidic pHs and is involved in virulence.</text>
</comment>
<feature type="binding site" evidence="15">
    <location>
        <position position="563"/>
    </location>
    <ligand>
        <name>Ca(2+)</name>
        <dbReference type="ChEBI" id="CHEBI:29108"/>
    </ligand>
</feature>
<dbReference type="GO" id="GO:0008240">
    <property type="term" value="F:tripeptidyl-peptidase activity"/>
    <property type="evidence" value="ECO:0007669"/>
    <property type="project" value="UniProtKB-EC"/>
</dbReference>
<dbReference type="EMBL" id="KZ110607">
    <property type="protein sequence ID" value="OSX57718.1"/>
    <property type="molecule type" value="Genomic_DNA"/>
</dbReference>
<feature type="signal peptide" evidence="16">
    <location>
        <begin position="1"/>
        <end position="18"/>
    </location>
</feature>
<dbReference type="AlphaFoldDB" id="A0A1X6MN13"/>
<dbReference type="InterPro" id="IPR030400">
    <property type="entry name" value="Sedolisin_dom"/>
</dbReference>
<dbReference type="GO" id="GO:0004252">
    <property type="term" value="F:serine-type endopeptidase activity"/>
    <property type="evidence" value="ECO:0007669"/>
    <property type="project" value="UniProtKB-UniRule"/>
</dbReference>
<keyword evidence="6 15" id="KW-0645">Protease</keyword>
<evidence type="ECO:0000256" key="8">
    <source>
        <dbReference type="ARBA" id="ARBA00022729"/>
    </source>
</evidence>
<evidence type="ECO:0000256" key="15">
    <source>
        <dbReference type="PROSITE-ProRule" id="PRU01032"/>
    </source>
</evidence>
<gene>
    <name evidence="18" type="ORF">POSPLADRAFT_1185680</name>
</gene>
<dbReference type="InterPro" id="IPR036852">
    <property type="entry name" value="Peptidase_S8/S53_dom_sf"/>
</dbReference>
<dbReference type="GO" id="GO:0006508">
    <property type="term" value="P:proteolysis"/>
    <property type="evidence" value="ECO:0007669"/>
    <property type="project" value="UniProtKB-KW"/>
</dbReference>
<dbReference type="PANTHER" id="PTHR14218:SF15">
    <property type="entry name" value="TRIPEPTIDYL-PEPTIDASE 1"/>
    <property type="match status" value="1"/>
</dbReference>
<keyword evidence="12" id="KW-0843">Virulence</keyword>
<evidence type="ECO:0000256" key="14">
    <source>
        <dbReference type="ARBA" id="ARBA00023180"/>
    </source>
</evidence>
<keyword evidence="10 15" id="KW-0720">Serine protease</keyword>
<evidence type="ECO:0000256" key="5">
    <source>
        <dbReference type="ARBA" id="ARBA00022525"/>
    </source>
</evidence>
<evidence type="ECO:0000313" key="18">
    <source>
        <dbReference type="EMBL" id="OSX57718.1"/>
    </source>
</evidence>
<evidence type="ECO:0000313" key="19">
    <source>
        <dbReference type="Proteomes" id="UP000194127"/>
    </source>
</evidence>
<evidence type="ECO:0000256" key="9">
    <source>
        <dbReference type="ARBA" id="ARBA00022801"/>
    </source>
</evidence>
<keyword evidence="8 16" id="KW-0732">Signal</keyword>
<comment type="catalytic activity">
    <reaction evidence="1">
        <text>Release of an N-terminal tripeptide from a polypeptide.</text>
        <dbReference type="EC" id="3.4.14.10"/>
    </reaction>
</comment>
<evidence type="ECO:0000256" key="4">
    <source>
        <dbReference type="ARBA" id="ARBA00012462"/>
    </source>
</evidence>
<keyword evidence="9 15" id="KW-0378">Hydrolase</keyword>
<evidence type="ECO:0000259" key="17">
    <source>
        <dbReference type="PROSITE" id="PS51695"/>
    </source>
</evidence>
<organism evidence="18 19">
    <name type="scientific">Postia placenta MAD-698-R-SB12</name>
    <dbReference type="NCBI Taxonomy" id="670580"/>
    <lineage>
        <taxon>Eukaryota</taxon>
        <taxon>Fungi</taxon>
        <taxon>Dikarya</taxon>
        <taxon>Basidiomycota</taxon>
        <taxon>Agaricomycotina</taxon>
        <taxon>Agaricomycetes</taxon>
        <taxon>Polyporales</taxon>
        <taxon>Adustoporiaceae</taxon>
        <taxon>Rhodonia</taxon>
    </lineage>
</organism>
<feature type="active site" description="Charge relay system" evidence="15">
    <location>
        <position position="518"/>
    </location>
</feature>
<dbReference type="GeneID" id="36334117"/>
<dbReference type="Proteomes" id="UP000194127">
    <property type="component" value="Unassembled WGS sequence"/>
</dbReference>
<dbReference type="PROSITE" id="PS51695">
    <property type="entry name" value="SEDOLISIN"/>
    <property type="match status" value="1"/>
</dbReference>
<dbReference type="Pfam" id="PF09286">
    <property type="entry name" value="Pro-kuma_activ"/>
    <property type="match status" value="1"/>
</dbReference>
<dbReference type="FunFam" id="3.40.50.200:FF:000015">
    <property type="entry name" value="Tripeptidyl peptidase A"/>
    <property type="match status" value="1"/>
</dbReference>
<feature type="active site" description="Charge relay system" evidence="15">
    <location>
        <position position="303"/>
    </location>
</feature>
<evidence type="ECO:0000256" key="12">
    <source>
        <dbReference type="ARBA" id="ARBA00023026"/>
    </source>
</evidence>
<accession>A0A1X6MN13</accession>
<evidence type="ECO:0000256" key="16">
    <source>
        <dbReference type="SAM" id="SignalP"/>
    </source>
</evidence>
<feature type="active site" description="Charge relay system" evidence="15">
    <location>
        <position position="299"/>
    </location>
</feature>
<proteinExistence type="predicted"/>
<evidence type="ECO:0000256" key="1">
    <source>
        <dbReference type="ARBA" id="ARBA00001910"/>
    </source>
</evidence>
<dbReference type="CDD" id="cd04056">
    <property type="entry name" value="Peptidases_S53"/>
    <property type="match status" value="1"/>
</dbReference>
<comment type="subcellular location">
    <subcellularLocation>
        <location evidence="3">Secreted</location>
        <location evidence="3">Extracellular space</location>
    </subcellularLocation>
</comment>